<reference evidence="3" key="1">
    <citation type="journal article" date="2019" name="Int. J. Syst. Evol. Microbiol.">
        <title>The Global Catalogue of Microorganisms (GCM) 10K type strain sequencing project: providing services to taxonomists for standard genome sequencing and annotation.</title>
        <authorList>
            <consortium name="The Broad Institute Genomics Platform"/>
            <consortium name="The Broad Institute Genome Sequencing Center for Infectious Disease"/>
            <person name="Wu L."/>
            <person name="Ma J."/>
        </authorList>
    </citation>
    <scope>NUCLEOTIDE SEQUENCE [LARGE SCALE GENOMIC DNA]</scope>
    <source>
        <strain evidence="3">CCUG 48884</strain>
    </source>
</reference>
<dbReference type="PANTHER" id="PTHR35271:SF1">
    <property type="entry name" value="ABC TRANSPORTER, SUBSTRATE-BINDING LIPOPROTEIN"/>
    <property type="match status" value="1"/>
</dbReference>
<accession>A0ABW3WHH7</accession>
<keyword evidence="1" id="KW-0472">Membrane</keyword>
<gene>
    <name evidence="2" type="ORF">ACFQ4M_16850</name>
</gene>
<dbReference type="PANTHER" id="PTHR35271">
    <property type="entry name" value="ABC TRANSPORTER, SUBSTRATE-BINDING LIPOPROTEIN-RELATED"/>
    <property type="match status" value="1"/>
</dbReference>
<evidence type="ECO:0000313" key="3">
    <source>
        <dbReference type="Proteomes" id="UP001597158"/>
    </source>
</evidence>
<keyword evidence="1" id="KW-0812">Transmembrane</keyword>
<keyword evidence="1" id="KW-1133">Transmembrane helix</keyword>
<evidence type="ECO:0000256" key="1">
    <source>
        <dbReference type="SAM" id="Phobius"/>
    </source>
</evidence>
<name>A0ABW3WHH7_9RHOO</name>
<dbReference type="Proteomes" id="UP001597158">
    <property type="component" value="Unassembled WGS sequence"/>
</dbReference>
<dbReference type="RefSeq" id="WP_277830123.1">
    <property type="nucleotide sequence ID" value="NZ_JARQZE010000001.1"/>
</dbReference>
<dbReference type="Pfam" id="PF04392">
    <property type="entry name" value="ABC_sub_bind"/>
    <property type="match status" value="1"/>
</dbReference>
<comment type="caution">
    <text evidence="2">The sequence shown here is derived from an EMBL/GenBank/DDBJ whole genome shotgun (WGS) entry which is preliminary data.</text>
</comment>
<organism evidence="2 3">
    <name type="scientific">Thauera mechernichensis</name>
    <dbReference type="NCBI Taxonomy" id="82788"/>
    <lineage>
        <taxon>Bacteria</taxon>
        <taxon>Pseudomonadati</taxon>
        <taxon>Pseudomonadota</taxon>
        <taxon>Betaproteobacteria</taxon>
        <taxon>Rhodocyclales</taxon>
        <taxon>Zoogloeaceae</taxon>
        <taxon>Thauera</taxon>
    </lineage>
</organism>
<proteinExistence type="predicted"/>
<dbReference type="InterPro" id="IPR007487">
    <property type="entry name" value="ABC_transpt-TYRBP-like"/>
</dbReference>
<dbReference type="EMBL" id="JBHTMC010000031">
    <property type="protein sequence ID" value="MFD1265246.1"/>
    <property type="molecule type" value="Genomic_DNA"/>
</dbReference>
<evidence type="ECO:0000313" key="2">
    <source>
        <dbReference type="EMBL" id="MFD1265246.1"/>
    </source>
</evidence>
<dbReference type="Gene3D" id="3.40.50.2300">
    <property type="match status" value="2"/>
</dbReference>
<sequence>MTQGATPGGCAIDSIRIAGRPLMASVVVAALVVCSLLLSAPGFAAGRILVISSSNEGIHAETLAALRRTLVAAPAAVDIETRLSTADSPAEALPPADLVITIGSRAAQTATALDPPAPLLHVLLSQQAFAALPARPSMLPRTAIVLDQPVERQLGLVRLALPDYDRIALIASPDSAQLAKAIEQGAQAHALSVSSAVIEDDRGLYTALRTTMAEPAVLITVPDPRIYHMHTAHNVLLTAFRLRSPVLGYSAAFVRAGAVIGLYTTPDQVGTEAATLALHTLAGAALPPPARPGLYEVEVNTTVARSLGLDLPSAEALHHGLKAIEAGNVP</sequence>
<keyword evidence="3" id="KW-1185">Reference proteome</keyword>
<feature type="transmembrane region" description="Helical" evidence="1">
    <location>
        <begin position="22"/>
        <end position="44"/>
    </location>
</feature>
<protein>
    <submittedName>
        <fullName evidence="2">ABC transporter substrate-binding protein</fullName>
    </submittedName>
</protein>